<dbReference type="RefSeq" id="WP_380598873.1">
    <property type="nucleotide sequence ID" value="NZ_JBHSDU010000003.1"/>
</dbReference>
<organism evidence="2 3">
    <name type="scientific">Steroidobacter flavus</name>
    <dbReference type="NCBI Taxonomy" id="1842136"/>
    <lineage>
        <taxon>Bacteria</taxon>
        <taxon>Pseudomonadati</taxon>
        <taxon>Pseudomonadota</taxon>
        <taxon>Gammaproteobacteria</taxon>
        <taxon>Steroidobacterales</taxon>
        <taxon>Steroidobacteraceae</taxon>
        <taxon>Steroidobacter</taxon>
    </lineage>
</organism>
<dbReference type="PANTHER" id="PTHR36932">
    <property type="entry name" value="CAPSULAR POLYSACCHARIDE BIOSYNTHESIS PROTEIN"/>
    <property type="match status" value="1"/>
</dbReference>
<keyword evidence="3" id="KW-1185">Reference proteome</keyword>
<name>A0ABV8SWW4_9GAMM</name>
<evidence type="ECO:0000259" key="1">
    <source>
        <dbReference type="Pfam" id="PF00501"/>
    </source>
</evidence>
<evidence type="ECO:0000313" key="2">
    <source>
        <dbReference type="EMBL" id="MFC4310949.1"/>
    </source>
</evidence>
<gene>
    <name evidence="2" type="ORF">ACFPN2_17770</name>
</gene>
<dbReference type="Pfam" id="PF00501">
    <property type="entry name" value="AMP-binding"/>
    <property type="match status" value="1"/>
</dbReference>
<dbReference type="InterPro" id="IPR000873">
    <property type="entry name" value="AMP-dep_synth/lig_dom"/>
</dbReference>
<dbReference type="EMBL" id="JBHSDU010000003">
    <property type="protein sequence ID" value="MFC4310949.1"/>
    <property type="molecule type" value="Genomic_DNA"/>
</dbReference>
<comment type="caution">
    <text evidence="2">The sequence shown here is derived from an EMBL/GenBank/DDBJ whole genome shotgun (WGS) entry which is preliminary data.</text>
</comment>
<sequence>MSDEESRHPNISEHGQRMLAQLREHPSAPIYRNQSGHRLLPDEVERARQLEEEAVRASIDWQPNVPPSWVKPFVEQCLATSPFYRRYGAMPRSFTELPTMTREDLARDMPYLVPDDVDIERLINFRTSGTSGHPLLMASHPLVAAQYLGYHKRALRRFGVTLKHGRGQVGVILLGLQSICFTYVSITPTMDDSGLAKINLHPNDWRSLDDRAKYLEAMSPEVLAGDPISFAALLDIDPKLRPAALLCTSMTLMPGLHDRLKERFGCPVLDIYSMNEAGPIAVLDTAAGGHVLLQQRMYVEVLDDADQPVAPGQRGEVTLTGGFNFCLPLLRYRTGDHASLERRGDDLVLIGLEGRPPVKYRRHDGRWLNNIEITHALRPMPIVQFSVHQDESAHIRVDYVASSVAPGDVERALRALFGEETSLQVSQVDGFDRKIIQYTSALPGAQA</sequence>
<evidence type="ECO:0000313" key="3">
    <source>
        <dbReference type="Proteomes" id="UP001595904"/>
    </source>
</evidence>
<dbReference type="InterPro" id="IPR053158">
    <property type="entry name" value="CapK_Type1_Caps_Biosynth"/>
</dbReference>
<dbReference type="Proteomes" id="UP001595904">
    <property type="component" value="Unassembled WGS sequence"/>
</dbReference>
<dbReference type="SUPFAM" id="SSF56801">
    <property type="entry name" value="Acetyl-CoA synthetase-like"/>
    <property type="match status" value="1"/>
</dbReference>
<proteinExistence type="predicted"/>
<feature type="domain" description="AMP-dependent synthetase/ligase" evidence="1">
    <location>
        <begin position="127"/>
        <end position="321"/>
    </location>
</feature>
<accession>A0ABV8SWW4</accession>
<dbReference type="Gene3D" id="3.40.50.12780">
    <property type="entry name" value="N-terminal domain of ligase-like"/>
    <property type="match status" value="1"/>
</dbReference>
<dbReference type="PANTHER" id="PTHR36932:SF1">
    <property type="entry name" value="CAPSULAR POLYSACCHARIDE BIOSYNTHESIS PROTEIN"/>
    <property type="match status" value="1"/>
</dbReference>
<protein>
    <submittedName>
        <fullName evidence="2">AMP-binding protein</fullName>
    </submittedName>
</protein>
<reference evidence="3" key="1">
    <citation type="journal article" date="2019" name="Int. J. Syst. Evol. Microbiol.">
        <title>The Global Catalogue of Microorganisms (GCM) 10K type strain sequencing project: providing services to taxonomists for standard genome sequencing and annotation.</title>
        <authorList>
            <consortium name="The Broad Institute Genomics Platform"/>
            <consortium name="The Broad Institute Genome Sequencing Center for Infectious Disease"/>
            <person name="Wu L."/>
            <person name="Ma J."/>
        </authorList>
    </citation>
    <scope>NUCLEOTIDE SEQUENCE [LARGE SCALE GENOMIC DNA]</scope>
    <source>
        <strain evidence="3">CGMCC 1.10759</strain>
    </source>
</reference>
<dbReference type="InterPro" id="IPR042099">
    <property type="entry name" value="ANL_N_sf"/>
</dbReference>